<name>A0A6J4QRL9_9ACTN</name>
<gene>
    <name evidence="2" type="ORF">AVDCRST_MAG02-650</name>
</gene>
<feature type="compositionally biased region" description="Basic and acidic residues" evidence="1">
    <location>
        <begin position="236"/>
        <end position="252"/>
    </location>
</feature>
<feature type="compositionally biased region" description="Basic and acidic residues" evidence="1">
    <location>
        <begin position="195"/>
        <end position="209"/>
    </location>
</feature>
<feature type="compositionally biased region" description="Gly residues" evidence="1">
    <location>
        <begin position="7"/>
        <end position="20"/>
    </location>
</feature>
<reference evidence="2" key="1">
    <citation type="submission" date="2020-02" db="EMBL/GenBank/DDBJ databases">
        <authorList>
            <person name="Meier V. D."/>
        </authorList>
    </citation>
    <scope>NUCLEOTIDE SEQUENCE</scope>
    <source>
        <strain evidence="2">AVDCRST_MAG02</strain>
    </source>
</reference>
<feature type="compositionally biased region" description="Low complexity" evidence="1">
    <location>
        <begin position="41"/>
        <end position="56"/>
    </location>
</feature>
<dbReference type="AlphaFoldDB" id="A0A6J4QRL9"/>
<feature type="region of interest" description="Disordered" evidence="1">
    <location>
        <begin position="1"/>
        <end position="304"/>
    </location>
</feature>
<evidence type="ECO:0000256" key="1">
    <source>
        <dbReference type="SAM" id="MobiDB-lite"/>
    </source>
</evidence>
<feature type="compositionally biased region" description="Basic residues" evidence="1">
    <location>
        <begin position="293"/>
        <end position="304"/>
    </location>
</feature>
<feature type="compositionally biased region" description="Pro residues" evidence="1">
    <location>
        <begin position="275"/>
        <end position="285"/>
    </location>
</feature>
<dbReference type="EMBL" id="CADCVH010000020">
    <property type="protein sequence ID" value="CAA9448496.1"/>
    <property type="molecule type" value="Genomic_DNA"/>
</dbReference>
<feature type="compositionally biased region" description="Basic residues" evidence="1">
    <location>
        <begin position="221"/>
        <end position="235"/>
    </location>
</feature>
<feature type="compositionally biased region" description="Basic and acidic residues" evidence="1">
    <location>
        <begin position="63"/>
        <end position="81"/>
    </location>
</feature>
<evidence type="ECO:0000313" key="2">
    <source>
        <dbReference type="EMBL" id="CAA9448496.1"/>
    </source>
</evidence>
<sequence length="304" mass="32968">MPARSQGTGGLGDARGGVGEQDGQAREHERPADKRRGDEGAAGARGREGISSGEESPQGAEDGAYRHEQQEPGQGRPERHLQARGSRQRQVGARPHEHGRKQGYRGVGQGDQRALPPPGPRRCPARGDQPTHEEADDGAEEEQAPRAAPRPVAEEGDPQRDVRERPTDHRDAGQVRRVLEADRNAVRQQPQVPQGHREQREHGADRPEHLAYGSTSEARPRQRLGRLPGRLRRAGALREPHHYGEHERDGEGNAHGPEGAAEDLAGPSREQGTPGRPPPRSPTRAPPTGSRAGRQRPGRGRSGP</sequence>
<organism evidence="2">
    <name type="scientific">uncultured Rubrobacteraceae bacterium</name>
    <dbReference type="NCBI Taxonomy" id="349277"/>
    <lineage>
        <taxon>Bacteria</taxon>
        <taxon>Bacillati</taxon>
        <taxon>Actinomycetota</taxon>
        <taxon>Rubrobacteria</taxon>
        <taxon>Rubrobacterales</taxon>
        <taxon>Rubrobacteraceae</taxon>
        <taxon>environmental samples</taxon>
    </lineage>
</organism>
<feature type="compositionally biased region" description="Basic and acidic residues" evidence="1">
    <location>
        <begin position="157"/>
        <end position="185"/>
    </location>
</feature>
<protein>
    <submittedName>
        <fullName evidence="2">Uncharacterized protein</fullName>
    </submittedName>
</protein>
<proteinExistence type="predicted"/>
<feature type="compositionally biased region" description="Basic and acidic residues" evidence="1">
    <location>
        <begin position="23"/>
        <end position="39"/>
    </location>
</feature>
<accession>A0A6J4QRL9</accession>